<evidence type="ECO:0000313" key="2">
    <source>
        <dbReference type="EMBL" id="QBK88441.1"/>
    </source>
</evidence>
<reference evidence="2" key="1">
    <citation type="journal article" date="2019" name="MBio">
        <title>Virus Genomes from Deep Sea Sediments Expand the Ocean Megavirome and Support Independent Origins of Viral Gigantism.</title>
        <authorList>
            <person name="Backstrom D."/>
            <person name="Yutin N."/>
            <person name="Jorgensen S.L."/>
            <person name="Dharamshi J."/>
            <person name="Homa F."/>
            <person name="Zaremba-Niedwiedzka K."/>
            <person name="Spang A."/>
            <person name="Wolf Y.I."/>
            <person name="Koonin E.V."/>
            <person name="Ettema T.J."/>
        </authorList>
    </citation>
    <scope>NUCLEOTIDE SEQUENCE</scope>
</reference>
<feature type="region of interest" description="Disordered" evidence="1">
    <location>
        <begin position="1"/>
        <end position="28"/>
    </location>
</feature>
<gene>
    <name evidence="2" type="ORF">LCMiAC01_01180</name>
</gene>
<organism evidence="2">
    <name type="scientific">Mimivirus LCMiAC01</name>
    <dbReference type="NCBI Taxonomy" id="2506608"/>
    <lineage>
        <taxon>Viruses</taxon>
        <taxon>Varidnaviria</taxon>
        <taxon>Bamfordvirae</taxon>
        <taxon>Nucleocytoviricota</taxon>
        <taxon>Megaviricetes</taxon>
        <taxon>Imitervirales</taxon>
        <taxon>Mimiviridae</taxon>
        <taxon>Klosneuvirinae</taxon>
    </lineage>
</organism>
<accession>A0A481YZV5</accession>
<sequence>MSEENPDSKLLDENKDNSHLKNETTPMMVEIDGPGDIDDILIKPVNEKTLTKLLDIIYQKDIRGINKLIMSLGDDNSINPNKNIYHSCSQEYMIKYYIDKKLSEQKCSYSSSDDELADEA</sequence>
<feature type="compositionally biased region" description="Basic and acidic residues" evidence="1">
    <location>
        <begin position="1"/>
        <end position="22"/>
    </location>
</feature>
<name>A0A481YZV5_9VIRU</name>
<proteinExistence type="predicted"/>
<protein>
    <submittedName>
        <fullName evidence="2">Uncharacterized protein</fullName>
    </submittedName>
</protein>
<dbReference type="EMBL" id="MK500389">
    <property type="protein sequence ID" value="QBK88441.1"/>
    <property type="molecule type" value="Genomic_DNA"/>
</dbReference>
<evidence type="ECO:0000256" key="1">
    <source>
        <dbReference type="SAM" id="MobiDB-lite"/>
    </source>
</evidence>